<dbReference type="AlphaFoldDB" id="A0A6S6YI99"/>
<dbReference type="PANTHER" id="PTHR37423">
    <property type="entry name" value="SOLUBLE LYTIC MUREIN TRANSGLYCOSYLASE-RELATED"/>
    <property type="match status" value="1"/>
</dbReference>
<protein>
    <recommendedName>
        <fullName evidence="3">Transglycosylase SLT domain-containing protein</fullName>
    </recommendedName>
</protein>
<reference evidence="4 5" key="1">
    <citation type="submission" date="2020-04" db="EMBL/GenBank/DDBJ databases">
        <authorList>
            <person name="De Canck E."/>
        </authorList>
    </citation>
    <scope>NUCLEOTIDE SEQUENCE [LARGE SCALE GENOMIC DNA]</scope>
    <source>
        <strain evidence="4 5">LMG 3431</strain>
    </source>
</reference>
<organism evidence="4 5">
    <name type="scientific">Achromobacter pestifer</name>
    <dbReference type="NCBI Taxonomy" id="1353889"/>
    <lineage>
        <taxon>Bacteria</taxon>
        <taxon>Pseudomonadati</taxon>
        <taxon>Pseudomonadota</taxon>
        <taxon>Betaproteobacteria</taxon>
        <taxon>Burkholderiales</taxon>
        <taxon>Alcaligenaceae</taxon>
        <taxon>Achromobacter</taxon>
    </lineage>
</organism>
<name>A0A6S6YI99_9BURK</name>
<evidence type="ECO:0000259" key="3">
    <source>
        <dbReference type="Pfam" id="PF01464"/>
    </source>
</evidence>
<dbReference type="RefSeq" id="WP_217481420.1">
    <property type="nucleotide sequence ID" value="NZ_CADIJX010000001.1"/>
</dbReference>
<evidence type="ECO:0000313" key="5">
    <source>
        <dbReference type="Proteomes" id="UP000494108"/>
    </source>
</evidence>
<dbReference type="CDD" id="cd00254">
    <property type="entry name" value="LT-like"/>
    <property type="match status" value="1"/>
</dbReference>
<evidence type="ECO:0000256" key="2">
    <source>
        <dbReference type="SAM" id="MobiDB-lite"/>
    </source>
</evidence>
<sequence>MPRVPIVDAPRVASSGLPGVRQQAGAGALAQEIGARQTVQLGQNLMSAAGTATNIAIDMQQQANQLRVDDAVNQAKEASLKLTFDPQTGYTNIKGIQALQRDSGQPLATEYGDLLNQQMQTIAEGLGNDAQRLAFRRASQAIGMQFQTQATQYEGEQFRTYAASVREGTIANSTNEIALYYNDPQKIDQNILSIQAAVADLGRMKGLSATMIEAQTRKVTSNAHLTALSSALQKNDVAYADAYMRKYAPQMDADDMLRVNGLITKQMDARLGAAAATSVVNKAMPRLMPTPGDRLVNLVTGSGTQLPPDLVTTVATAESDNRDLNPDGSVVTSPKGAKGRMQVMDTTNTDPGFGVQPAQDDSLEERARVGRDYLQAMLQNYGGNLTQALAAYNAGPGNVDKALAASDKASDRANWMNYLPKPSETIPYVRGILAKYEAGQGAPARPTLQDLQRNVRDEMQGQNPERVRIALEETTRQYEVANKAIKQRDDEAVAGAMRELVANGGRYSDLPLAVRANIPAGNVAEVMGFAGKVAKGEDRTNEAVYQKLAGDPSYLRSLSDNEFYRLRGELSESDFKTFSNQRGAAAGRGVDKVDELNTSAINSTLNNRLATLKIDPSPKDGTSDAMRVGAIRKFVNDAVLDQQKVVGKQMTDRDTEEFIDGLFAKSVQFRSFWFGSSNERLLTLKVGDIPGEVKTALKADFKKNGIDDPTEADMLGAYWRMQTALQRQRATGVVTD</sequence>
<keyword evidence="5" id="KW-1185">Reference proteome</keyword>
<dbReference type="SUPFAM" id="SSF53955">
    <property type="entry name" value="Lysozyme-like"/>
    <property type="match status" value="1"/>
</dbReference>
<gene>
    <name evidence="4" type="ORF">LMG3431_00056</name>
</gene>
<evidence type="ECO:0000256" key="1">
    <source>
        <dbReference type="ARBA" id="ARBA00007734"/>
    </source>
</evidence>
<proteinExistence type="inferred from homology"/>
<dbReference type="Pfam" id="PF01464">
    <property type="entry name" value="SLT"/>
    <property type="match status" value="1"/>
</dbReference>
<comment type="similarity">
    <text evidence="1">Belongs to the transglycosylase Slt family.</text>
</comment>
<accession>A0A6S6YI99</accession>
<dbReference type="Gene3D" id="1.10.530.10">
    <property type="match status" value="1"/>
</dbReference>
<dbReference type="InterPro" id="IPR023346">
    <property type="entry name" value="Lysozyme-like_dom_sf"/>
</dbReference>
<evidence type="ECO:0000313" key="4">
    <source>
        <dbReference type="EMBL" id="CAB3624714.1"/>
    </source>
</evidence>
<dbReference type="EMBL" id="CADIJX010000001">
    <property type="protein sequence ID" value="CAB3624714.1"/>
    <property type="molecule type" value="Genomic_DNA"/>
</dbReference>
<feature type="domain" description="Transglycosylase SLT" evidence="3">
    <location>
        <begin position="304"/>
        <end position="412"/>
    </location>
</feature>
<dbReference type="Proteomes" id="UP000494108">
    <property type="component" value="Unassembled WGS sequence"/>
</dbReference>
<dbReference type="InterPro" id="IPR008258">
    <property type="entry name" value="Transglycosylase_SLT_dom_1"/>
</dbReference>
<dbReference type="PANTHER" id="PTHR37423:SF2">
    <property type="entry name" value="MEMBRANE-BOUND LYTIC MUREIN TRANSGLYCOSYLASE C"/>
    <property type="match status" value="1"/>
</dbReference>
<feature type="region of interest" description="Disordered" evidence="2">
    <location>
        <begin position="319"/>
        <end position="342"/>
    </location>
</feature>